<dbReference type="CDD" id="cd01650">
    <property type="entry name" value="RT_nLTR_like"/>
    <property type="match status" value="1"/>
</dbReference>
<dbReference type="InterPro" id="IPR000477">
    <property type="entry name" value="RT_dom"/>
</dbReference>
<reference evidence="2" key="3">
    <citation type="journal article" date="2017" name="Nature">
        <title>Genome sequence of the progenitor of the wheat D genome Aegilops tauschii.</title>
        <authorList>
            <person name="Luo M.C."/>
            <person name="Gu Y.Q."/>
            <person name="Puiu D."/>
            <person name="Wang H."/>
            <person name="Twardziok S.O."/>
            <person name="Deal K.R."/>
            <person name="Huo N."/>
            <person name="Zhu T."/>
            <person name="Wang L."/>
            <person name="Wang Y."/>
            <person name="McGuire P.E."/>
            <person name="Liu S."/>
            <person name="Long H."/>
            <person name="Ramasamy R.K."/>
            <person name="Rodriguez J.C."/>
            <person name="Van S.L."/>
            <person name="Yuan L."/>
            <person name="Wang Z."/>
            <person name="Xia Z."/>
            <person name="Xiao L."/>
            <person name="Anderson O.D."/>
            <person name="Ouyang S."/>
            <person name="Liang Y."/>
            <person name="Zimin A.V."/>
            <person name="Pertea G."/>
            <person name="Qi P."/>
            <person name="Bennetzen J.L."/>
            <person name="Dai X."/>
            <person name="Dawson M.W."/>
            <person name="Muller H.G."/>
            <person name="Kugler K."/>
            <person name="Rivarola-Duarte L."/>
            <person name="Spannagl M."/>
            <person name="Mayer K.F.X."/>
            <person name="Lu F.H."/>
            <person name="Bevan M.W."/>
            <person name="Leroy P."/>
            <person name="Li P."/>
            <person name="You F.M."/>
            <person name="Sun Q."/>
            <person name="Liu Z."/>
            <person name="Lyons E."/>
            <person name="Wicker T."/>
            <person name="Salzberg S.L."/>
            <person name="Devos K.M."/>
            <person name="Dvorak J."/>
        </authorList>
    </citation>
    <scope>NUCLEOTIDE SEQUENCE [LARGE SCALE GENOMIC DNA]</scope>
    <source>
        <strain evidence="2">cv. AL8/78</strain>
    </source>
</reference>
<sequence>MNGIFWNCRGAGKSGMSTCFSDMIKDHSLDFLCLQETKKKNFPPKSIRKIDPAARFDWNWIPSIGKAGGILCGVKRETLEVISWIPGRFCLQANLYDINLKSVWALITVYGAAHDDSKDDFLVELASMCARTQVPYIVGGDFNILRKNCDKNKTLNRSPYMDKFNSIIGSLNLREIYMGGGKYTWTNNQKHPTLEKLDRVLMSFDWEDLFPLVTVRKLVRDVSDHNPLLLSSGVDKKNMPHQHEFRFELSWLRDENFYPTAKRIWEQPVRADDPIDILYIKLKRLKKYFKGWGSNVFGHAKKRKKEIKLELEGIERKEEEGPLDPDLYERKTGLQTELSDILFNEELYWLEQSNERWLLKGDLNTTFYHRVANGKKRKNTIQSLTDGEVVIEGTTNLLAHATSYYKELFGPARGNLFHLSPNMWAESEKLTEDDNILLTSKFIEEEVKKALFDMKSNRAPGPDSIPAEFYKHCWEFVKQDIMQLFDAFHNNTLDVARLNYGVITLIPKVNGVKKIQQYRPICPLRCPYKLITKGLDNRATIFADILISKHQNAFIKHRNIMDGILTLHEILHHTQRKKKIGLVLKLDFEKAYDKINWDFLLECHKSRGFGPVWCGWIHKILRNGTINIKLNNENGPYFQSCKGVRQGDPHSPFLFNMAVEALSKMILNAQKEKMLTGLAPDLINGGVAILQYADDTVICFEHDKEAAVNLKLLLYIFELMSGLKINFLKSEILYIGGDDGILTFYSELFNCQIGHFPMKYLGVPVSYSTLRALDWNFVDDKFLKRCESWIGNAASSGGRLTLLNSSLTSIIFYYMSMFMLSKKVIEKLDKHRKKFFWQETDGRKRYHLVKWSRICRSKNKGGLGVKDLHRQNISLLSKWWWKLETQQGLWQEIIRAKYFRNDTVPSVKSKFGDSPIWRAIMKVKEKYLAGREVILNSGNVARIWNDPFRGAAPLRDKFPALFNICNYQEITVAEFKNFEGNDLFRRNLHPPLTDQWNNLVVVVNSWHLSDEANQISLSLGKKGKFSTKSVYDYLERSLAGCDYRWIWKAIIPLKIQIFLWQVFQDAVLTRDVMRRRNWAGDRKCSFCNNVETSQHLFFTRPLARVVWRTVGCVLGTSLCPNNIWQYFSWFYNFLPDGAKFYTSGLAAVCWAICNSRNQATFEHKDLKIPFNVVYAACGFLTYWAGLRAGDDREAMERGSKMLRSSASTVMRICTAPTKSATN</sequence>
<dbReference type="GO" id="GO:0003824">
    <property type="term" value="F:catalytic activity"/>
    <property type="evidence" value="ECO:0007669"/>
    <property type="project" value="InterPro"/>
</dbReference>
<reference evidence="2" key="5">
    <citation type="journal article" date="2021" name="G3 (Bethesda)">
        <title>Aegilops tauschii genome assembly Aet v5.0 features greater sequence contiguity and improved annotation.</title>
        <authorList>
            <person name="Wang L."/>
            <person name="Zhu T."/>
            <person name="Rodriguez J.C."/>
            <person name="Deal K.R."/>
            <person name="Dubcovsky J."/>
            <person name="McGuire P.E."/>
            <person name="Lux T."/>
            <person name="Spannagl M."/>
            <person name="Mayer K.F.X."/>
            <person name="Baldrich P."/>
            <person name="Meyers B.C."/>
            <person name="Huo N."/>
            <person name="Gu Y.Q."/>
            <person name="Zhou H."/>
            <person name="Devos K.M."/>
            <person name="Bennetzen J.L."/>
            <person name="Unver T."/>
            <person name="Budak H."/>
            <person name="Gulick P.J."/>
            <person name="Galiba G."/>
            <person name="Kalapos B."/>
            <person name="Nelson D.R."/>
            <person name="Li P."/>
            <person name="You F.M."/>
            <person name="Luo M.C."/>
            <person name="Dvorak J."/>
        </authorList>
    </citation>
    <scope>NUCLEOTIDE SEQUENCE [LARGE SCALE GENOMIC DNA]</scope>
    <source>
        <strain evidence="2">cv. AL8/78</strain>
    </source>
</reference>
<dbReference type="PANTHER" id="PTHR33116:SF87">
    <property type="entry name" value="OS01G0158850 PROTEIN"/>
    <property type="match status" value="1"/>
</dbReference>
<reference evidence="2" key="4">
    <citation type="submission" date="2019-03" db="UniProtKB">
        <authorList>
            <consortium name="EnsemblPlants"/>
        </authorList>
    </citation>
    <scope>IDENTIFICATION</scope>
</reference>
<dbReference type="Gene3D" id="3.60.10.10">
    <property type="entry name" value="Endonuclease/exonuclease/phosphatase"/>
    <property type="match status" value="1"/>
</dbReference>
<dbReference type="STRING" id="200361.A0A453PA94"/>
<dbReference type="EnsemblPlants" id="AET6Gv20667800.1">
    <property type="protein sequence ID" value="AET6Gv20667800.1"/>
    <property type="gene ID" value="AET6Gv20667800"/>
</dbReference>
<keyword evidence="3" id="KW-1185">Reference proteome</keyword>
<dbReference type="AlphaFoldDB" id="A0A453PA94"/>
<accession>A0A453PA94</accession>
<dbReference type="Pfam" id="PF13966">
    <property type="entry name" value="zf-RVT"/>
    <property type="match status" value="1"/>
</dbReference>
<evidence type="ECO:0000313" key="2">
    <source>
        <dbReference type="EnsemblPlants" id="AET6Gv20667800.1"/>
    </source>
</evidence>
<dbReference type="PROSITE" id="PS50878">
    <property type="entry name" value="RT_POL"/>
    <property type="match status" value="1"/>
</dbReference>
<dbReference type="InterPro" id="IPR036691">
    <property type="entry name" value="Endo/exonu/phosph_ase_sf"/>
</dbReference>
<dbReference type="PANTHER" id="PTHR33116">
    <property type="entry name" value="REVERSE TRANSCRIPTASE ZINC-BINDING DOMAIN-CONTAINING PROTEIN-RELATED-RELATED"/>
    <property type="match status" value="1"/>
</dbReference>
<protein>
    <recommendedName>
        <fullName evidence="1">Reverse transcriptase domain-containing protein</fullName>
    </recommendedName>
</protein>
<organism evidence="2 3">
    <name type="scientific">Aegilops tauschii subsp. strangulata</name>
    <name type="common">Goatgrass</name>
    <dbReference type="NCBI Taxonomy" id="200361"/>
    <lineage>
        <taxon>Eukaryota</taxon>
        <taxon>Viridiplantae</taxon>
        <taxon>Streptophyta</taxon>
        <taxon>Embryophyta</taxon>
        <taxon>Tracheophyta</taxon>
        <taxon>Spermatophyta</taxon>
        <taxon>Magnoliopsida</taxon>
        <taxon>Liliopsida</taxon>
        <taxon>Poales</taxon>
        <taxon>Poaceae</taxon>
        <taxon>BOP clade</taxon>
        <taxon>Pooideae</taxon>
        <taxon>Triticodae</taxon>
        <taxon>Triticeae</taxon>
        <taxon>Triticinae</taxon>
        <taxon>Aegilops</taxon>
    </lineage>
</organism>
<evidence type="ECO:0000259" key="1">
    <source>
        <dbReference type="PROSITE" id="PS50878"/>
    </source>
</evidence>
<dbReference type="InterPro" id="IPR026960">
    <property type="entry name" value="RVT-Znf"/>
</dbReference>
<dbReference type="SUPFAM" id="SSF56672">
    <property type="entry name" value="DNA/RNA polymerases"/>
    <property type="match status" value="1"/>
</dbReference>
<dbReference type="InterPro" id="IPR005135">
    <property type="entry name" value="Endo/exonuclease/phosphatase"/>
</dbReference>
<dbReference type="Pfam" id="PF00078">
    <property type="entry name" value="RVT_1"/>
    <property type="match status" value="1"/>
</dbReference>
<dbReference type="SUPFAM" id="SSF56219">
    <property type="entry name" value="DNase I-like"/>
    <property type="match status" value="1"/>
</dbReference>
<dbReference type="Pfam" id="PF03372">
    <property type="entry name" value="Exo_endo_phos"/>
    <property type="match status" value="1"/>
</dbReference>
<reference evidence="3" key="1">
    <citation type="journal article" date="2014" name="Science">
        <title>Ancient hybridizations among the ancestral genomes of bread wheat.</title>
        <authorList>
            <consortium name="International Wheat Genome Sequencing Consortium,"/>
            <person name="Marcussen T."/>
            <person name="Sandve S.R."/>
            <person name="Heier L."/>
            <person name="Spannagl M."/>
            <person name="Pfeifer M."/>
            <person name="Jakobsen K.S."/>
            <person name="Wulff B.B."/>
            <person name="Steuernagel B."/>
            <person name="Mayer K.F."/>
            <person name="Olsen O.A."/>
        </authorList>
    </citation>
    <scope>NUCLEOTIDE SEQUENCE [LARGE SCALE GENOMIC DNA]</scope>
    <source>
        <strain evidence="3">cv. AL8/78</strain>
    </source>
</reference>
<dbReference type="InterPro" id="IPR043502">
    <property type="entry name" value="DNA/RNA_pol_sf"/>
</dbReference>
<name>A0A453PA94_AEGTS</name>
<dbReference type="Proteomes" id="UP000015105">
    <property type="component" value="Chromosome 6D"/>
</dbReference>
<proteinExistence type="predicted"/>
<feature type="domain" description="Reverse transcriptase" evidence="1">
    <location>
        <begin position="487"/>
        <end position="765"/>
    </location>
</feature>
<evidence type="ECO:0000313" key="3">
    <source>
        <dbReference type="Proteomes" id="UP000015105"/>
    </source>
</evidence>
<reference evidence="3" key="2">
    <citation type="journal article" date="2017" name="Nat. Plants">
        <title>The Aegilops tauschii genome reveals multiple impacts of transposons.</title>
        <authorList>
            <person name="Zhao G."/>
            <person name="Zou C."/>
            <person name="Li K."/>
            <person name="Wang K."/>
            <person name="Li T."/>
            <person name="Gao L."/>
            <person name="Zhang X."/>
            <person name="Wang H."/>
            <person name="Yang Z."/>
            <person name="Liu X."/>
            <person name="Jiang W."/>
            <person name="Mao L."/>
            <person name="Kong X."/>
            <person name="Jiao Y."/>
            <person name="Jia J."/>
        </authorList>
    </citation>
    <scope>NUCLEOTIDE SEQUENCE [LARGE SCALE GENOMIC DNA]</scope>
    <source>
        <strain evidence="3">cv. AL8/78</strain>
    </source>
</reference>
<dbReference type="Gramene" id="AET6Gv20667800.1">
    <property type="protein sequence ID" value="AET6Gv20667800.1"/>
    <property type="gene ID" value="AET6Gv20667800"/>
</dbReference>